<proteinExistence type="predicted"/>
<gene>
    <name evidence="1" type="ORF">SARC_17238</name>
</gene>
<evidence type="ECO:0000313" key="1">
    <source>
        <dbReference type="EMBL" id="KNC70238.1"/>
    </source>
</evidence>
<dbReference type="RefSeq" id="XP_014144140.1">
    <property type="nucleotide sequence ID" value="XM_014288665.1"/>
</dbReference>
<name>A0A0L0F237_9EUKA</name>
<reference evidence="1 2" key="1">
    <citation type="submission" date="2011-02" db="EMBL/GenBank/DDBJ databases">
        <title>The Genome Sequence of Sphaeroforma arctica JP610.</title>
        <authorList>
            <consortium name="The Broad Institute Genome Sequencing Platform"/>
            <person name="Russ C."/>
            <person name="Cuomo C."/>
            <person name="Young S.K."/>
            <person name="Zeng Q."/>
            <person name="Gargeya S."/>
            <person name="Alvarado L."/>
            <person name="Berlin A."/>
            <person name="Chapman S.B."/>
            <person name="Chen Z."/>
            <person name="Freedman E."/>
            <person name="Gellesch M."/>
            <person name="Goldberg J."/>
            <person name="Griggs A."/>
            <person name="Gujja S."/>
            <person name="Heilman E."/>
            <person name="Heiman D."/>
            <person name="Howarth C."/>
            <person name="Mehta T."/>
            <person name="Neiman D."/>
            <person name="Pearson M."/>
            <person name="Roberts A."/>
            <person name="Saif S."/>
            <person name="Shea T."/>
            <person name="Shenoy N."/>
            <person name="Sisk P."/>
            <person name="Stolte C."/>
            <person name="Sykes S."/>
            <person name="White J."/>
            <person name="Yandava C."/>
            <person name="Burger G."/>
            <person name="Gray M.W."/>
            <person name="Holland P.W.H."/>
            <person name="King N."/>
            <person name="Lang F.B.F."/>
            <person name="Roger A.J."/>
            <person name="Ruiz-Trillo I."/>
            <person name="Haas B."/>
            <person name="Nusbaum C."/>
            <person name="Birren B."/>
        </authorList>
    </citation>
    <scope>NUCLEOTIDE SEQUENCE [LARGE SCALE GENOMIC DNA]</scope>
    <source>
        <strain evidence="1 2">JP610</strain>
    </source>
</reference>
<sequence length="55" mass="5782">MSATPRAGSARRGSCVTTRRLLGVTSSLPLLGSATSMREWDLPETAGLFFEPGNA</sequence>
<dbReference type="EMBL" id="KQ251727">
    <property type="protein sequence ID" value="KNC70238.1"/>
    <property type="molecule type" value="Genomic_DNA"/>
</dbReference>
<dbReference type="AlphaFoldDB" id="A0A0L0F237"/>
<organism evidence="1 2">
    <name type="scientific">Sphaeroforma arctica JP610</name>
    <dbReference type="NCBI Taxonomy" id="667725"/>
    <lineage>
        <taxon>Eukaryota</taxon>
        <taxon>Ichthyosporea</taxon>
        <taxon>Ichthyophonida</taxon>
        <taxon>Sphaeroforma</taxon>
    </lineage>
</organism>
<dbReference type="Proteomes" id="UP000054560">
    <property type="component" value="Unassembled WGS sequence"/>
</dbReference>
<dbReference type="GeneID" id="25917742"/>
<protein>
    <submittedName>
        <fullName evidence="1">Uncharacterized protein</fullName>
    </submittedName>
</protein>
<keyword evidence="2" id="KW-1185">Reference proteome</keyword>
<feature type="non-terminal residue" evidence="1">
    <location>
        <position position="55"/>
    </location>
</feature>
<evidence type="ECO:0000313" key="2">
    <source>
        <dbReference type="Proteomes" id="UP000054560"/>
    </source>
</evidence>
<accession>A0A0L0F237</accession>